<feature type="compositionally biased region" description="Basic residues" evidence="1">
    <location>
        <begin position="62"/>
        <end position="73"/>
    </location>
</feature>
<accession>A0A0C3NCZ8</accession>
<feature type="compositionally biased region" description="Polar residues" evidence="1">
    <location>
        <begin position="1"/>
        <end position="12"/>
    </location>
</feature>
<keyword evidence="3" id="KW-1185">Reference proteome</keyword>
<dbReference type="Proteomes" id="UP000053257">
    <property type="component" value="Unassembled WGS sequence"/>
</dbReference>
<evidence type="ECO:0000256" key="1">
    <source>
        <dbReference type="SAM" id="MobiDB-lite"/>
    </source>
</evidence>
<gene>
    <name evidence="2" type="ORF">PHLGIDRAFT_297913</name>
</gene>
<name>A0A0C3NCZ8_PHLG1</name>
<sequence length="134" mass="13966">MPQTLRPQTHATSGARRGSAPVIPSDAQPTAGVRSRRPSTRRAPPPPPATVSHAAICGCSGGKRHAGAPRHQTHAGAITAPAPAPRSARVISEGEIRLWAAVAPLALAYQPPAVILPASSLCARPRRLPVWRRA</sequence>
<organism evidence="2 3">
    <name type="scientific">Phlebiopsis gigantea (strain 11061_1 CR5-6)</name>
    <name type="common">White-rot fungus</name>
    <name type="synonym">Peniophora gigantea</name>
    <dbReference type="NCBI Taxonomy" id="745531"/>
    <lineage>
        <taxon>Eukaryota</taxon>
        <taxon>Fungi</taxon>
        <taxon>Dikarya</taxon>
        <taxon>Basidiomycota</taxon>
        <taxon>Agaricomycotina</taxon>
        <taxon>Agaricomycetes</taxon>
        <taxon>Polyporales</taxon>
        <taxon>Phanerochaetaceae</taxon>
        <taxon>Phlebiopsis</taxon>
    </lineage>
</organism>
<dbReference type="EMBL" id="KN840679">
    <property type="protein sequence ID" value="KIP02389.1"/>
    <property type="molecule type" value="Genomic_DNA"/>
</dbReference>
<evidence type="ECO:0000313" key="2">
    <source>
        <dbReference type="EMBL" id="KIP02389.1"/>
    </source>
</evidence>
<feature type="region of interest" description="Disordered" evidence="1">
    <location>
        <begin position="1"/>
        <end position="85"/>
    </location>
</feature>
<dbReference type="AlphaFoldDB" id="A0A0C3NCZ8"/>
<proteinExistence type="predicted"/>
<evidence type="ECO:0000313" key="3">
    <source>
        <dbReference type="Proteomes" id="UP000053257"/>
    </source>
</evidence>
<protein>
    <submittedName>
        <fullName evidence="2">Uncharacterized protein</fullName>
    </submittedName>
</protein>
<dbReference type="HOGENOM" id="CLU_1896973_0_0_1"/>
<reference evidence="2 3" key="1">
    <citation type="journal article" date="2014" name="PLoS Genet.">
        <title>Analysis of the Phlebiopsis gigantea genome, transcriptome and secretome provides insight into its pioneer colonization strategies of wood.</title>
        <authorList>
            <person name="Hori C."/>
            <person name="Ishida T."/>
            <person name="Igarashi K."/>
            <person name="Samejima M."/>
            <person name="Suzuki H."/>
            <person name="Master E."/>
            <person name="Ferreira P."/>
            <person name="Ruiz-Duenas F.J."/>
            <person name="Held B."/>
            <person name="Canessa P."/>
            <person name="Larrondo L.F."/>
            <person name="Schmoll M."/>
            <person name="Druzhinina I.S."/>
            <person name="Kubicek C.P."/>
            <person name="Gaskell J.A."/>
            <person name="Kersten P."/>
            <person name="St John F."/>
            <person name="Glasner J."/>
            <person name="Sabat G."/>
            <person name="Splinter BonDurant S."/>
            <person name="Syed K."/>
            <person name="Yadav J."/>
            <person name="Mgbeahuruike A.C."/>
            <person name="Kovalchuk A."/>
            <person name="Asiegbu F.O."/>
            <person name="Lackner G."/>
            <person name="Hoffmeister D."/>
            <person name="Rencoret J."/>
            <person name="Gutierrez A."/>
            <person name="Sun H."/>
            <person name="Lindquist E."/>
            <person name="Barry K."/>
            <person name="Riley R."/>
            <person name="Grigoriev I.V."/>
            <person name="Henrissat B."/>
            <person name="Kues U."/>
            <person name="Berka R.M."/>
            <person name="Martinez A.T."/>
            <person name="Covert S.F."/>
            <person name="Blanchette R.A."/>
            <person name="Cullen D."/>
        </authorList>
    </citation>
    <scope>NUCLEOTIDE SEQUENCE [LARGE SCALE GENOMIC DNA]</scope>
    <source>
        <strain evidence="2 3">11061_1 CR5-6</strain>
    </source>
</reference>